<dbReference type="Proteomes" id="UP000036097">
    <property type="component" value="Unassembled WGS sequence"/>
</dbReference>
<evidence type="ECO:0000313" key="3">
    <source>
        <dbReference type="EMBL" id="KLV04612.1"/>
    </source>
</evidence>
<feature type="chain" id="PRO_5005253806" description="DUF2541 domain-containing protein" evidence="2">
    <location>
        <begin position="26"/>
        <end position="127"/>
    </location>
</feature>
<proteinExistence type="predicted"/>
<evidence type="ECO:0000256" key="2">
    <source>
        <dbReference type="SAM" id="SignalP"/>
    </source>
</evidence>
<sequence length="127" mass="14222">MKTKSLFAALLLATGLLGASSMAHADDTITLGRTILLGKSDHGAEIPVIGCRRVDAIKVKAERDLFLERVKVTFQNKETRTFKFYRKVGEDKKTDWRKFAYKRCVTHIEVFGKAKGSSAGVRVYGRQ</sequence>
<accession>A0A0J1JQS5</accession>
<keyword evidence="4" id="KW-1185">Reference proteome</keyword>
<evidence type="ECO:0000256" key="1">
    <source>
        <dbReference type="ARBA" id="ARBA00022729"/>
    </source>
</evidence>
<dbReference type="InterPro" id="IPR020240">
    <property type="entry name" value="UPF0412_YaaI"/>
</dbReference>
<reference evidence="3 4" key="1">
    <citation type="submission" date="2015-05" db="EMBL/GenBank/DDBJ databases">
        <title>Photobacterium galathea sp. nov.</title>
        <authorList>
            <person name="Machado H."/>
            <person name="Gram L."/>
        </authorList>
    </citation>
    <scope>NUCLEOTIDE SEQUENCE [LARGE SCALE GENOMIC DNA]</scope>
    <source>
        <strain evidence="3 4">CGMCC 1.12159</strain>
    </source>
</reference>
<evidence type="ECO:0008006" key="5">
    <source>
        <dbReference type="Google" id="ProtNLM"/>
    </source>
</evidence>
<protein>
    <recommendedName>
        <fullName evidence="5">DUF2541 domain-containing protein</fullName>
    </recommendedName>
</protein>
<dbReference type="AlphaFoldDB" id="A0A0J1JQS5"/>
<dbReference type="OrthoDB" id="5592350at2"/>
<comment type="caution">
    <text evidence="3">The sequence shown here is derived from an EMBL/GenBank/DDBJ whole genome shotgun (WGS) entry which is preliminary data.</text>
</comment>
<feature type="signal peptide" evidence="2">
    <location>
        <begin position="1"/>
        <end position="25"/>
    </location>
</feature>
<dbReference type="PATRIC" id="fig|1195763.3.peg.3007"/>
<dbReference type="EMBL" id="LDOT01000021">
    <property type="protein sequence ID" value="KLV04612.1"/>
    <property type="molecule type" value="Genomic_DNA"/>
</dbReference>
<gene>
    <name evidence="3" type="ORF">ABT56_14200</name>
</gene>
<name>A0A0J1JQS5_9GAMM</name>
<dbReference type="RefSeq" id="WP_047879548.1">
    <property type="nucleotide sequence ID" value="NZ_LDOT01000021.1"/>
</dbReference>
<keyword evidence="1 2" id="KW-0732">Signal</keyword>
<evidence type="ECO:0000313" key="4">
    <source>
        <dbReference type="Proteomes" id="UP000036097"/>
    </source>
</evidence>
<dbReference type="Pfam" id="PF10807">
    <property type="entry name" value="DUF2541"/>
    <property type="match status" value="1"/>
</dbReference>
<organism evidence="3 4">
    <name type="scientific">Photobacterium aquae</name>
    <dbReference type="NCBI Taxonomy" id="1195763"/>
    <lineage>
        <taxon>Bacteria</taxon>
        <taxon>Pseudomonadati</taxon>
        <taxon>Pseudomonadota</taxon>
        <taxon>Gammaproteobacteria</taxon>
        <taxon>Vibrionales</taxon>
        <taxon>Vibrionaceae</taxon>
        <taxon>Photobacterium</taxon>
    </lineage>
</organism>